<reference evidence="6 7" key="1">
    <citation type="submission" date="2018-06" db="EMBL/GenBank/DDBJ databases">
        <authorList>
            <consortium name="Pathogen Informatics"/>
            <person name="Doyle S."/>
        </authorList>
    </citation>
    <scope>NUCLEOTIDE SEQUENCE [LARGE SCALE GENOMIC DNA]</scope>
    <source>
        <strain evidence="6 7">NCTC7304</strain>
    </source>
</reference>
<dbReference type="InterPro" id="IPR000847">
    <property type="entry name" value="LysR_HTH_N"/>
</dbReference>
<evidence type="ECO:0000313" key="6">
    <source>
        <dbReference type="EMBL" id="SUG30841.1"/>
    </source>
</evidence>
<comment type="similarity">
    <text evidence="1">Belongs to the LysR transcriptional regulatory family.</text>
</comment>
<dbReference type="Gene3D" id="1.10.10.10">
    <property type="entry name" value="Winged helix-like DNA-binding domain superfamily/Winged helix DNA-binding domain"/>
    <property type="match status" value="1"/>
</dbReference>
<dbReference type="EMBL" id="UGXD01000002">
    <property type="protein sequence ID" value="SUG30841.1"/>
    <property type="molecule type" value="Genomic_DNA"/>
</dbReference>
<dbReference type="Proteomes" id="UP000254762">
    <property type="component" value="Unassembled WGS sequence"/>
</dbReference>
<protein>
    <submittedName>
        <fullName evidence="6">LysR family transcriptional regulator</fullName>
    </submittedName>
</protein>
<dbReference type="AlphaFoldDB" id="A0A379SQ39"/>
<organism evidence="6 7">
    <name type="scientific">Salmonella enterica subsp. arizonae</name>
    <dbReference type="NCBI Taxonomy" id="59203"/>
    <lineage>
        <taxon>Bacteria</taxon>
        <taxon>Pseudomonadati</taxon>
        <taxon>Pseudomonadota</taxon>
        <taxon>Gammaproteobacteria</taxon>
        <taxon>Enterobacterales</taxon>
        <taxon>Enterobacteriaceae</taxon>
        <taxon>Salmonella</taxon>
    </lineage>
</organism>
<dbReference type="Pfam" id="PF00126">
    <property type="entry name" value="HTH_1"/>
    <property type="match status" value="1"/>
</dbReference>
<gene>
    <name evidence="6" type="ORF">NCTC7304_00194</name>
</gene>
<dbReference type="InterPro" id="IPR036388">
    <property type="entry name" value="WH-like_DNA-bd_sf"/>
</dbReference>
<dbReference type="SUPFAM" id="SSF46785">
    <property type="entry name" value="Winged helix' DNA-binding domain"/>
    <property type="match status" value="1"/>
</dbReference>
<evidence type="ECO:0000256" key="3">
    <source>
        <dbReference type="ARBA" id="ARBA00023125"/>
    </source>
</evidence>
<dbReference type="InterPro" id="IPR050389">
    <property type="entry name" value="LysR-type_TF"/>
</dbReference>
<name>A0A379SQ39_SALER</name>
<proteinExistence type="inferred from homology"/>
<dbReference type="InterPro" id="IPR036390">
    <property type="entry name" value="WH_DNA-bd_sf"/>
</dbReference>
<keyword evidence="4" id="KW-0804">Transcription</keyword>
<dbReference type="PROSITE" id="PS50931">
    <property type="entry name" value="HTH_LYSR"/>
    <property type="match status" value="1"/>
</dbReference>
<accession>A0A379SQ39</accession>
<feature type="domain" description="HTH lysR-type" evidence="5">
    <location>
        <begin position="6"/>
        <end position="63"/>
    </location>
</feature>
<evidence type="ECO:0000256" key="4">
    <source>
        <dbReference type="ARBA" id="ARBA00023163"/>
    </source>
</evidence>
<evidence type="ECO:0000259" key="5">
    <source>
        <dbReference type="PROSITE" id="PS50931"/>
    </source>
</evidence>
<evidence type="ECO:0000313" key="7">
    <source>
        <dbReference type="Proteomes" id="UP000254762"/>
    </source>
</evidence>
<evidence type="ECO:0000256" key="1">
    <source>
        <dbReference type="ARBA" id="ARBA00009437"/>
    </source>
</evidence>
<dbReference type="GO" id="GO:0003677">
    <property type="term" value="F:DNA binding"/>
    <property type="evidence" value="ECO:0007669"/>
    <property type="project" value="UniProtKB-KW"/>
</dbReference>
<dbReference type="PANTHER" id="PTHR30118:SF6">
    <property type="entry name" value="HTH-TYPE TRANSCRIPTIONAL REGULATOR LEUO"/>
    <property type="match status" value="1"/>
</dbReference>
<sequence>MNLLQMDMNLLKVLYVLLETGSTGKTAQKLALSPSAVSHALMRLRDALHDPLFRREGNRQIPTPYAQALRDKLTPVFVSLNEELFGDKENGSRCFRVVIPPALNALLTPVLAEKGHLHQAVIECLPFARRPWRDELLDSSVDLVLAIGDHQKQVSALHYERVGTTRLIAVYGMPLRSRLENAAALNFDELQHYQYIYCLPWSKRTTNWTGSRLAPGLNARWRLFVMTTASLRLLSSQRR</sequence>
<keyword evidence="2" id="KW-0805">Transcription regulation</keyword>
<dbReference type="PANTHER" id="PTHR30118">
    <property type="entry name" value="HTH-TYPE TRANSCRIPTIONAL REGULATOR LEUO-RELATED"/>
    <property type="match status" value="1"/>
</dbReference>
<dbReference type="GO" id="GO:0003700">
    <property type="term" value="F:DNA-binding transcription factor activity"/>
    <property type="evidence" value="ECO:0007669"/>
    <property type="project" value="InterPro"/>
</dbReference>
<evidence type="ECO:0000256" key="2">
    <source>
        <dbReference type="ARBA" id="ARBA00023015"/>
    </source>
</evidence>
<keyword evidence="3" id="KW-0238">DNA-binding</keyword>